<sequence>MDTPQPTCTGGGLLGVLTCGSGQATQREGQTVNTLAASLVSAFASLGIQVLAFMLLRLRLSRIYRPKSYLVPERERVAAPPGGLVGWLYPLFTTTNLGLIQKCGLDAYFFLRFLRMLLKIFFPATLLALPILLPLNHNGGGDSKGLDKYSISNIAARNSNRLWAHLILGIIFILWTFYIVFKELRGYIRVRQAFLTSPQHRIRASATTVLVTGIPRKWLTMEALSGLYDVFPGGIRNIWINRNYDELNDKVKYRDKIARSLEDAETVLIKNCRKKHIEAEQKKAKEDGKKKSKEEKRQDKAEEDAAAERMAQSEGVSAGENHEISQGLQDTLEEEEQQHANFDKRRRNPFGLVGEGVNAVGHGFKDVGKGIGKFGDRVVGGVDNGFHKAEDDFNLATRRANAGGGFSLDDDLYRVPSANEAGAKPPRAPLQEAQAKLDAMHHNKEDRAERPSTSDTRPRQTRHPFAASPNPADGESPISDRTLDVPDIHTTRRSGDTKPKSSMQIEEPAHHKASRNSWNIFKNNDKSLIMPSPQPHIAEDDDEFPLHSDAEKKESSEPEDKPKGKSFMQKLAFWKKDDDEDDENKEEYPNAIDKDWDEDQDEEPYWRRYLEPTDRETIRLPLFSPTWFPSIPLVGKKVDRIYHLRRELARLNLEIEEDQNNIEKFPYMNSAFIQFNHQVAAHMCCQSLSHHIPQHMAPRLVEISPEDVIWDNMSVKWWERYLRTGLILLLAAGLIVFYAIPVAFTSLLNKVSELASYVSWLAWLTTLPGVVISIIQGVLPPVLLSLILLLVPIIFRFLIKQQGVPTGNDRERGVQSWYFAFLFIQVFLVVTISGGLIALFQALADNPTSIVTKVASNIPTASNYFFSYLTVQALSNSASALLQLGSLFGWFILAPMLDSTARQKWKRQTNLQNVTWGTFFPPFTNFAVIGMIYSIVSPLILVFMIFIFALFWIVYRYNVLFVYQFKHDTGGLLFPVAINQLFTGIYFLEIAMIGYFFTLQHNGTVVCLPQAIIMIVMLVLTVLFQWLTNMSFKPLFQYLPITLEDEAVIRDEQFAKAQESKFAPLNESGNDERDVQDMLEDREQAEENADRAAIDEEKRVIGQRRSHTPGSTHSPDAQRTPGSAHSARRGSHWAKKSEAKPAWGTELWKKAAPEAVARLRYLADGKPMNEKKTDAEAQHTVGDVLFSGYADELEDLTPDERDLLVRYAFQHSALRARRPVVWIPRDQLGVSDDEIKRAKKMSTVAIDGSDRTNIWMSNEGTALDGKGRVVFRRSPPDFSNVDLIAL</sequence>
<evidence type="ECO:0000256" key="5">
    <source>
        <dbReference type="ARBA" id="ARBA00022989"/>
    </source>
</evidence>
<evidence type="ECO:0000313" key="14">
    <source>
        <dbReference type="Proteomes" id="UP000660729"/>
    </source>
</evidence>
<feature type="transmembrane region" description="Helical" evidence="8">
    <location>
        <begin position="864"/>
        <end position="893"/>
    </location>
</feature>
<feature type="compositionally biased region" description="Basic and acidic residues" evidence="7">
    <location>
        <begin position="481"/>
        <end position="499"/>
    </location>
</feature>
<accession>A0A8H6VN78</accession>
<evidence type="ECO:0000259" key="9">
    <source>
        <dbReference type="Pfam" id="PF02714"/>
    </source>
</evidence>
<evidence type="ECO:0000256" key="4">
    <source>
        <dbReference type="ARBA" id="ARBA00022692"/>
    </source>
</evidence>
<feature type="transmembrane region" description="Helical" evidence="8">
    <location>
        <begin position="162"/>
        <end position="181"/>
    </location>
</feature>
<evidence type="ECO:0000256" key="3">
    <source>
        <dbReference type="ARBA" id="ARBA00022448"/>
    </source>
</evidence>
<dbReference type="Proteomes" id="UP000660729">
    <property type="component" value="Unassembled WGS sequence"/>
</dbReference>
<evidence type="ECO:0000259" key="11">
    <source>
        <dbReference type="Pfam" id="PF13967"/>
    </source>
</evidence>
<gene>
    <name evidence="13" type="ORF">HII31_04402</name>
</gene>
<feature type="region of interest" description="Disordered" evidence="7">
    <location>
        <begin position="433"/>
        <end position="518"/>
    </location>
</feature>
<feature type="transmembrane region" description="Helical" evidence="8">
    <location>
        <begin position="116"/>
        <end position="135"/>
    </location>
</feature>
<dbReference type="InterPro" id="IPR027815">
    <property type="entry name" value="CSC1/OSCA1-like_cyt"/>
</dbReference>
<feature type="compositionally biased region" description="Basic and acidic residues" evidence="7">
    <location>
        <begin position="278"/>
        <end position="300"/>
    </location>
</feature>
<feature type="domain" description="CSC1/OSCA1-like N-terminal transmembrane" evidence="11">
    <location>
        <begin position="35"/>
        <end position="183"/>
    </location>
</feature>
<dbReference type="OrthoDB" id="1076608at2759"/>
<dbReference type="GO" id="GO:0005886">
    <property type="term" value="C:plasma membrane"/>
    <property type="evidence" value="ECO:0007669"/>
    <property type="project" value="TreeGrafter"/>
</dbReference>
<dbReference type="InterPro" id="IPR045122">
    <property type="entry name" value="Csc1-like"/>
</dbReference>
<evidence type="ECO:0000259" key="12">
    <source>
        <dbReference type="Pfam" id="PF14703"/>
    </source>
</evidence>
<keyword evidence="14" id="KW-1185">Reference proteome</keyword>
<feature type="compositionally biased region" description="Basic and acidic residues" evidence="7">
    <location>
        <begin position="548"/>
        <end position="563"/>
    </location>
</feature>
<feature type="transmembrane region" description="Helical" evidence="8">
    <location>
        <begin position="1003"/>
        <end position="1027"/>
    </location>
</feature>
<dbReference type="InterPro" id="IPR003864">
    <property type="entry name" value="CSC1/OSCA1-like_7TM"/>
</dbReference>
<dbReference type="Pfam" id="PF12621">
    <property type="entry name" value="PHM7_ext"/>
    <property type="match status" value="1"/>
</dbReference>
<comment type="caution">
    <text evidence="13">The sequence shown here is derived from an EMBL/GenBank/DDBJ whole genome shotgun (WGS) entry which is preliminary data.</text>
</comment>
<keyword evidence="4 8" id="KW-0812">Transmembrane</keyword>
<keyword evidence="3" id="KW-0813">Transport</keyword>
<protein>
    <recommendedName>
        <fullName evidence="15">DUF221-domain-containing protein</fullName>
    </recommendedName>
</protein>
<feature type="transmembrane region" description="Helical" evidence="8">
    <location>
        <begin position="816"/>
        <end position="844"/>
    </location>
</feature>
<reference evidence="13" key="1">
    <citation type="submission" date="2020-04" db="EMBL/GenBank/DDBJ databases">
        <title>Draft genome resource of the tomato pathogen Pseudocercospora fuligena.</title>
        <authorList>
            <person name="Zaccaron A."/>
        </authorList>
    </citation>
    <scope>NUCLEOTIDE SEQUENCE</scope>
    <source>
        <strain evidence="13">PF001</strain>
    </source>
</reference>
<feature type="region of interest" description="Disordered" evidence="7">
    <location>
        <begin position="278"/>
        <end position="350"/>
    </location>
</feature>
<feature type="domain" description="10TM putative phosphate transporter extracellular tail" evidence="10">
    <location>
        <begin position="1191"/>
        <end position="1277"/>
    </location>
</feature>
<feature type="compositionally biased region" description="Basic and acidic residues" evidence="7">
    <location>
        <begin position="1088"/>
        <end position="1100"/>
    </location>
</feature>
<dbReference type="Pfam" id="PF13967">
    <property type="entry name" value="RSN1_TM"/>
    <property type="match status" value="1"/>
</dbReference>
<organism evidence="13 14">
    <name type="scientific">Pseudocercospora fuligena</name>
    <dbReference type="NCBI Taxonomy" id="685502"/>
    <lineage>
        <taxon>Eukaryota</taxon>
        <taxon>Fungi</taxon>
        <taxon>Dikarya</taxon>
        <taxon>Ascomycota</taxon>
        <taxon>Pezizomycotina</taxon>
        <taxon>Dothideomycetes</taxon>
        <taxon>Dothideomycetidae</taxon>
        <taxon>Mycosphaerellales</taxon>
        <taxon>Mycosphaerellaceae</taxon>
        <taxon>Pseudocercospora</taxon>
    </lineage>
</organism>
<evidence type="ECO:0000256" key="8">
    <source>
        <dbReference type="SAM" id="Phobius"/>
    </source>
</evidence>
<dbReference type="InterPro" id="IPR022257">
    <property type="entry name" value="PHM7_ext"/>
</dbReference>
<keyword evidence="5 8" id="KW-1133">Transmembrane helix</keyword>
<feature type="region of interest" description="Disordered" evidence="7">
    <location>
        <begin position="1082"/>
        <end position="1138"/>
    </location>
</feature>
<feature type="transmembrane region" description="Helical" evidence="8">
    <location>
        <begin position="767"/>
        <end position="795"/>
    </location>
</feature>
<feature type="compositionally biased region" description="Polar residues" evidence="7">
    <location>
        <begin position="1108"/>
        <end position="1123"/>
    </location>
</feature>
<keyword evidence="6 8" id="KW-0472">Membrane</keyword>
<comment type="subcellular location">
    <subcellularLocation>
        <location evidence="1">Membrane</location>
        <topology evidence="1">Multi-pass membrane protein</topology>
    </subcellularLocation>
</comment>
<dbReference type="Pfam" id="PF14703">
    <property type="entry name" value="PHM7_cyt"/>
    <property type="match status" value="2"/>
</dbReference>
<feature type="transmembrane region" description="Helical" evidence="8">
    <location>
        <begin position="939"/>
        <end position="960"/>
    </location>
</feature>
<dbReference type="EMBL" id="JABCIY010000062">
    <property type="protein sequence ID" value="KAF7194369.1"/>
    <property type="molecule type" value="Genomic_DNA"/>
</dbReference>
<feature type="compositionally biased region" description="Basic and acidic residues" evidence="7">
    <location>
        <begin position="438"/>
        <end position="458"/>
    </location>
</feature>
<name>A0A8H6VN78_9PEZI</name>
<evidence type="ECO:0000259" key="10">
    <source>
        <dbReference type="Pfam" id="PF12621"/>
    </source>
</evidence>
<feature type="region of interest" description="Disordered" evidence="7">
    <location>
        <begin position="548"/>
        <end position="567"/>
    </location>
</feature>
<comment type="similarity">
    <text evidence="2">Belongs to the CSC1 (TC 1.A.17) family.</text>
</comment>
<feature type="transmembrane region" description="Helical" evidence="8">
    <location>
        <begin position="34"/>
        <end position="56"/>
    </location>
</feature>
<feature type="transmembrane region" description="Helical" evidence="8">
    <location>
        <begin position="726"/>
        <end position="747"/>
    </location>
</feature>
<evidence type="ECO:0000256" key="6">
    <source>
        <dbReference type="ARBA" id="ARBA00023136"/>
    </source>
</evidence>
<evidence type="ECO:0008006" key="15">
    <source>
        <dbReference type="Google" id="ProtNLM"/>
    </source>
</evidence>
<proteinExistence type="inferred from homology"/>
<dbReference type="Pfam" id="PF02714">
    <property type="entry name" value="RSN1_7TM"/>
    <property type="match status" value="1"/>
</dbReference>
<feature type="domain" description="CSC1/OSCA1-like cytosolic" evidence="12">
    <location>
        <begin position="625"/>
        <end position="712"/>
    </location>
</feature>
<feature type="region of interest" description="Disordered" evidence="7">
    <location>
        <begin position="573"/>
        <end position="599"/>
    </location>
</feature>
<evidence type="ECO:0000313" key="13">
    <source>
        <dbReference type="EMBL" id="KAF7194369.1"/>
    </source>
</evidence>
<feature type="transmembrane region" description="Helical" evidence="8">
    <location>
        <begin position="972"/>
        <end position="997"/>
    </location>
</feature>
<feature type="domain" description="CSC1/OSCA1-like 7TM region" evidence="9">
    <location>
        <begin position="726"/>
        <end position="996"/>
    </location>
</feature>
<evidence type="ECO:0000256" key="2">
    <source>
        <dbReference type="ARBA" id="ARBA00007779"/>
    </source>
</evidence>
<feature type="domain" description="CSC1/OSCA1-like cytosolic" evidence="12">
    <location>
        <begin position="207"/>
        <end position="281"/>
    </location>
</feature>
<dbReference type="PANTHER" id="PTHR13018:SF20">
    <property type="entry name" value="SPORULATION-SPECIFIC PROTEIN 75"/>
    <property type="match status" value="1"/>
</dbReference>
<dbReference type="PANTHER" id="PTHR13018">
    <property type="entry name" value="PROBABLE MEMBRANE PROTEIN DUF221-RELATED"/>
    <property type="match status" value="1"/>
</dbReference>
<evidence type="ECO:0000256" key="7">
    <source>
        <dbReference type="SAM" id="MobiDB-lite"/>
    </source>
</evidence>
<dbReference type="InterPro" id="IPR032880">
    <property type="entry name" value="CSC1/OSCA1-like_N"/>
</dbReference>
<evidence type="ECO:0000256" key="1">
    <source>
        <dbReference type="ARBA" id="ARBA00004141"/>
    </source>
</evidence>
<dbReference type="GO" id="GO:0005227">
    <property type="term" value="F:calcium-activated cation channel activity"/>
    <property type="evidence" value="ECO:0007669"/>
    <property type="project" value="InterPro"/>
</dbReference>